<keyword evidence="6" id="KW-1185">Reference proteome</keyword>
<dbReference type="InterPro" id="IPR019775">
    <property type="entry name" value="WD40_repeat_CS"/>
</dbReference>
<dbReference type="InterPro" id="IPR027417">
    <property type="entry name" value="P-loop_NTPase"/>
</dbReference>
<dbReference type="InterPro" id="IPR011047">
    <property type="entry name" value="Quinoprotein_ADH-like_sf"/>
</dbReference>
<feature type="repeat" description="WD" evidence="3">
    <location>
        <begin position="1049"/>
        <end position="1085"/>
    </location>
</feature>
<dbReference type="InterPro" id="IPR056884">
    <property type="entry name" value="NPHP3-like_N"/>
</dbReference>
<dbReference type="STRING" id="860235.AOZ06_29785"/>
<dbReference type="InterPro" id="IPR015943">
    <property type="entry name" value="WD40/YVTN_repeat-like_dom_sf"/>
</dbReference>
<evidence type="ECO:0000256" key="2">
    <source>
        <dbReference type="ARBA" id="ARBA00022737"/>
    </source>
</evidence>
<dbReference type="KEGG" id="kphy:AOZ06_29785"/>
<dbReference type="InterPro" id="IPR001680">
    <property type="entry name" value="WD40_rpt"/>
</dbReference>
<dbReference type="SMART" id="SM00320">
    <property type="entry name" value="WD40"/>
    <property type="match status" value="10"/>
</dbReference>
<dbReference type="PROSITE" id="PS50082">
    <property type="entry name" value="WD_REPEATS_2"/>
    <property type="match status" value="2"/>
</dbReference>
<keyword evidence="1 3" id="KW-0853">WD repeat</keyword>
<evidence type="ECO:0000259" key="4">
    <source>
        <dbReference type="Pfam" id="PF24883"/>
    </source>
</evidence>
<dbReference type="Pfam" id="PF00400">
    <property type="entry name" value="WD40"/>
    <property type="match status" value="2"/>
</dbReference>
<reference evidence="5 6" key="1">
    <citation type="submission" date="2015-07" db="EMBL/GenBank/DDBJ databases">
        <title>Genome sequencing of Kibdelosporangium phytohabitans.</title>
        <authorList>
            <person name="Qin S."/>
            <person name="Xing K."/>
        </authorList>
    </citation>
    <scope>NUCLEOTIDE SEQUENCE [LARGE SCALE GENOMIC DNA]</scope>
    <source>
        <strain evidence="5 6">KLBMP1111</strain>
    </source>
</reference>
<feature type="repeat" description="WD" evidence="3">
    <location>
        <begin position="1354"/>
        <end position="1397"/>
    </location>
</feature>
<gene>
    <name evidence="5" type="ORF">AOZ06_29785</name>
</gene>
<dbReference type="Proteomes" id="UP000063699">
    <property type="component" value="Chromosome"/>
</dbReference>
<accession>A0A0N9HYE2</accession>
<dbReference type="SUPFAM" id="SSF50998">
    <property type="entry name" value="Quinoprotein alcohol dehydrogenase-like"/>
    <property type="match status" value="1"/>
</dbReference>
<dbReference type="SUPFAM" id="SSF50978">
    <property type="entry name" value="WD40 repeat-like"/>
    <property type="match status" value="2"/>
</dbReference>
<dbReference type="SUPFAM" id="SSF52540">
    <property type="entry name" value="P-loop containing nucleoside triphosphate hydrolases"/>
    <property type="match status" value="1"/>
</dbReference>
<evidence type="ECO:0000313" key="6">
    <source>
        <dbReference type="Proteomes" id="UP000063699"/>
    </source>
</evidence>
<evidence type="ECO:0000256" key="1">
    <source>
        <dbReference type="ARBA" id="ARBA00022574"/>
    </source>
</evidence>
<dbReference type="Pfam" id="PF24883">
    <property type="entry name" value="NPHP3_N"/>
    <property type="match status" value="1"/>
</dbReference>
<dbReference type="OrthoDB" id="218695at2"/>
<dbReference type="PROSITE" id="PS50294">
    <property type="entry name" value="WD_REPEATS_REGION"/>
    <property type="match status" value="1"/>
</dbReference>
<feature type="domain" description="Nephrocystin 3-like N-terminal" evidence="4">
    <location>
        <begin position="281"/>
        <end position="409"/>
    </location>
</feature>
<evidence type="ECO:0000256" key="3">
    <source>
        <dbReference type="PROSITE-ProRule" id="PRU00221"/>
    </source>
</evidence>
<dbReference type="RefSeq" id="WP_054292429.1">
    <property type="nucleotide sequence ID" value="NZ_CP012752.1"/>
</dbReference>
<keyword evidence="2" id="KW-0677">Repeat</keyword>
<name>A0A0N9HYE2_9PSEU</name>
<sequence>MSPRPLRYFPIAFGSYADSGFEPLDVDPEVDAVGALLAGFGARTDEWTTPAAQRDSNATSARLQALHELAEPADTFVYWLGHGWSNNLKAELAKADSTPGGTATGVSPSTLADLITSLQRHPYAAGACAVVVVDACRAGAFTRLLGKDLMDQLPEVGRVVVIGVSGQNAGWLGDFREALRQVLDDAYRASDIRLDTLPGEIKRLLPDAWGGVINVGADDVLVRRAAVPSGVTLDVFAEVKAAIDRLGPDEQAHFIPKAQGGEFGEIAWYFEGRDEERNAAVRWLRAADSGMLVVTGPAGSGKSALLGHLVEQSRPGLRQVLVDTGMADQVGEPDRPPDDVFDSVIHLTGRTAGDLVVQLGHDLHVPAVTGDGPQRGSAAFLVASLRLRPGARTVLIDALDEAQQPELVAREVIRPLSTVPGTRVVVGTRASTLEGPDHPAPESQDLLDALGTATYLRVNADTTAVTRYVTKRLRAKVDATPELTRRTAEVGELIGAQRRQFLYARLAVHELLAGALLDTDAVATLISRDHRDLFAAAVARLTAANPAFGPLLHALGLARGRGLPLVDGIWAAVATAVSPGIRITNSDASALLDAARPYITVDVDQGDTVYRLAHATFAEYYPDTEADHQRVHQALLAVAAADPRENLNAYIRQYLPAHAGLAGLAAWHDLADHPWVLDRVAPTAVAANAMRWLFGRHVVPARIRAVAGAHHILQRLSPSDRLGNRQLAEARFAGTSRPAARPPGHARPGRWSVNWAALTQAPLHLTLSRDRQPIRALSAVHTRDGRSLLAVGSEAGEIELWDPVESKQVGVPLHPVFGAPMITAMVAFAAASGDPLLAVAYKSGELLIWDVMAATVHHRLVDEDNPGVHSRAVIAFTFPDGHTEIIAGYHDGTLLRWDPFTGRLVHRIQPVEDAEHVHSLAAWTSESGIPLVAVGDQRTGVHLRHLGTDGTQPARAATTHRQWVNRLPMHTFVRPGVRRVLAHANSYAVHLRDGDTLDLVGEPLRHGSRVWAITSVPDSDGNVLLATGGRDHAIRLWSAVSGRPVGGPLIGHNGGVRALAAFPGPHGGYMLASASDDDTVRIWDLAGLHDDADDSPAVSPPDSVTSLVSPAGDHRVVTAGTNHGVRMWNPNARNPARSAVVVRGVDSPVLRTTAWPDGRDLLLLREKKLGLHVWDPFPQRQNDFDTLRLPMPAREVDHWLFASGAANGEVGLWHPAGADPIAQIDRARAATAISALDTADGPLVFLGHADGTVHRWAPGDATTDEVASCPGRVTSIAAFTGTDGTELVATVTGGVLRVLDAHSNELITVLPTDSDALVAHAVTGPEGTVLAVGTAGGTLVTWAVSTWEMIAGPVRAHSGRVFALTDSAQSDEVLLVSSGRDGVVGLWNPMTGAPFSSFTTGAAPAHSLAAIEGDDGEPLVATAIGNGVRTWTRGGNLVATRKPNGRRVSAIAALAGTAHRPLLAVADSSGLVELWDPASGLTADEVSAGSGTTVLAALPVYAEAEEVQTAPASGAPVAVFPTETIRGAVREAAVLPVDGRSRLVSVHRNDLYLSEFDSRLNPCAVAAIAEFGNEVTAMEYFVNHEGSSHVAVAEGRVVHIYDLGSRVWYPTVLAGMKQVAVLASWVRDEESFVLAAGRGNYIQVWGYRWEAALRCALPTGGTPVRAMTALPGDILMVAGDDQTLTLWHLPTRRQLDVIHLDITVNALAPTPAGVAIATDAGVLEVEVHEL</sequence>
<dbReference type="PANTHER" id="PTHR19848:SF8">
    <property type="entry name" value="F-BOX AND WD REPEAT DOMAIN CONTAINING 7"/>
    <property type="match status" value="1"/>
</dbReference>
<dbReference type="PROSITE" id="PS00678">
    <property type="entry name" value="WD_REPEATS_1"/>
    <property type="match status" value="1"/>
</dbReference>
<dbReference type="InterPro" id="IPR036322">
    <property type="entry name" value="WD40_repeat_dom_sf"/>
</dbReference>
<proteinExistence type="predicted"/>
<protein>
    <recommendedName>
        <fullName evidence="4">Nephrocystin 3-like N-terminal domain-containing protein</fullName>
    </recommendedName>
</protein>
<dbReference type="EMBL" id="CP012752">
    <property type="protein sequence ID" value="ALG10526.1"/>
    <property type="molecule type" value="Genomic_DNA"/>
</dbReference>
<dbReference type="Gene3D" id="2.130.10.10">
    <property type="entry name" value="YVTN repeat-like/Quinoprotein amine dehydrogenase"/>
    <property type="match status" value="4"/>
</dbReference>
<evidence type="ECO:0000313" key="5">
    <source>
        <dbReference type="EMBL" id="ALG10526.1"/>
    </source>
</evidence>
<dbReference type="PANTHER" id="PTHR19848">
    <property type="entry name" value="WD40 REPEAT PROTEIN"/>
    <property type="match status" value="1"/>
</dbReference>
<organism evidence="5 6">
    <name type="scientific">Kibdelosporangium phytohabitans</name>
    <dbReference type="NCBI Taxonomy" id="860235"/>
    <lineage>
        <taxon>Bacteria</taxon>
        <taxon>Bacillati</taxon>
        <taxon>Actinomycetota</taxon>
        <taxon>Actinomycetes</taxon>
        <taxon>Pseudonocardiales</taxon>
        <taxon>Pseudonocardiaceae</taxon>
        <taxon>Kibdelosporangium</taxon>
    </lineage>
</organism>